<dbReference type="EMBL" id="CAJVCE010000047">
    <property type="protein sequence ID" value="CAG7658731.1"/>
    <property type="molecule type" value="Genomic_DNA"/>
</dbReference>
<protein>
    <submittedName>
        <fullName evidence="1">Endospore coat-associated protein YheD</fullName>
    </submittedName>
</protein>
<proteinExistence type="predicted"/>
<evidence type="ECO:0000313" key="2">
    <source>
        <dbReference type="Proteomes" id="UP000730618"/>
    </source>
</evidence>
<dbReference type="Proteomes" id="UP000730618">
    <property type="component" value="Unassembled WGS sequence"/>
</dbReference>
<sequence>MKYASMSIKNKWQKTKWLLKHRRLRRHIPRTVPFNRKNLQMMLSAYPTVYFKPTGGTGGFGIIRIKRMARGYQTKLNTVKSPSPTQVHLYKKLSRFSGRESYLLQQGIQLAKTKGKPFDIRVIVQKTNEGKWISTAICTKIGKPDMVATNYHQGGRLGYLSNMLAGAGYEHDLILRKEAALKRLGVAVGKSFDLYRRGFRELGLDVALDTEGKLWILEVNTRPAIYPWKHLKGKMLYRRIMSAARQYGRVT</sequence>
<evidence type="ECO:0000313" key="1">
    <source>
        <dbReference type="EMBL" id="CAG7658731.1"/>
    </source>
</evidence>
<dbReference type="InterPro" id="IPR026838">
    <property type="entry name" value="YheC/D"/>
</dbReference>
<dbReference type="RefSeq" id="WP_218103267.1">
    <property type="nucleotide sequence ID" value="NZ_CAJVCE010000047.1"/>
</dbReference>
<name>A0ABM8VUP8_9BACL</name>
<reference evidence="1 2" key="1">
    <citation type="submission" date="2021-06" db="EMBL/GenBank/DDBJ databases">
        <authorList>
            <person name="Criscuolo A."/>
        </authorList>
    </citation>
    <scope>NUCLEOTIDE SEQUENCE [LARGE SCALE GENOMIC DNA]</scope>
    <source>
        <strain evidence="2">CIP 111802</strain>
    </source>
</reference>
<comment type="caution">
    <text evidence="1">The sequence shown here is derived from an EMBL/GenBank/DDBJ whole genome shotgun (WGS) entry which is preliminary data.</text>
</comment>
<keyword evidence="2" id="KW-1185">Reference proteome</keyword>
<dbReference type="Pfam" id="PF14398">
    <property type="entry name" value="ATPgrasp_YheCD"/>
    <property type="match status" value="1"/>
</dbReference>
<accession>A0ABM8VUP8</accession>
<gene>
    <name evidence="1" type="primary">yheD_11</name>
    <name evidence="1" type="ORF">PAECIP111802_07145</name>
</gene>
<organism evidence="1 2">
    <name type="scientific">Paenibacillus allorhizosphaerae</name>
    <dbReference type="NCBI Taxonomy" id="2849866"/>
    <lineage>
        <taxon>Bacteria</taxon>
        <taxon>Bacillati</taxon>
        <taxon>Bacillota</taxon>
        <taxon>Bacilli</taxon>
        <taxon>Bacillales</taxon>
        <taxon>Paenibacillaceae</taxon>
        <taxon>Paenibacillus</taxon>
    </lineage>
</organism>